<reference evidence="3 4" key="1">
    <citation type="submission" date="2017-03" db="EMBL/GenBank/DDBJ databases">
        <title>Complete Genome Sequence of a natural compounds producer, Streptomyces violaceus S21.</title>
        <authorList>
            <person name="Zhong C."/>
            <person name="Zhao Z."/>
            <person name="Fu J."/>
            <person name="Zong G."/>
            <person name="Qin R."/>
            <person name="Cao G."/>
        </authorList>
    </citation>
    <scope>NUCLEOTIDE SEQUENCE [LARGE SCALE GENOMIC DNA]</scope>
    <source>
        <strain evidence="3 4">S21</strain>
    </source>
</reference>
<evidence type="ECO:0000313" key="3">
    <source>
        <dbReference type="EMBL" id="ARF66162.1"/>
    </source>
</evidence>
<feature type="compositionally biased region" description="Basic and acidic residues" evidence="1">
    <location>
        <begin position="454"/>
        <end position="477"/>
    </location>
</feature>
<sequence>MRRDIWRGPGLGPGTSFPVKRLPPGAFPTGAEGGSGTAARAVAGERGARAAWTVTGDGVVTRPQPPGAGGVATWPVADAERWRRAGGPAILAPAAVGGLLGVLVVTAYVLLYGVADTPSPVWHGGPGEGAPGEGTDWRRYPGAVLLAALPLWYRYVPVAVVPAALCVAVETGVSAARNAGTGDAATVGQAVVLAACGLAFAGGCLRLRARRRQRALALKVAGKQRFPLPGGVPESDGHRGHRRIYLGLALALIASGILTEGLVRDLSAGGTPYDAVGVPYDAVGQQRVALALLVAATTFYGRGRLALRAARRLYEEAQPALIVGVRAGPDGRHWVYPDARTTTAAPLIAYVPRRRDTRTRTRLLGGGSAYGPGDGYHDVDPEQEPFEAVLYGTVAEGDEAVLVHADVEYHRHGETGRMYATVTTAPLRPDRFHRLGPWEAADGPTRQRERLRRAREQEERLREASREASRRAAERAKNSPRPGAAGSSGDDDRSARHSCGGCGSSCGGCGGD</sequence>
<feature type="compositionally biased region" description="Gly residues" evidence="1">
    <location>
        <begin position="500"/>
        <end position="512"/>
    </location>
</feature>
<evidence type="ECO:0000256" key="1">
    <source>
        <dbReference type="SAM" id="MobiDB-lite"/>
    </source>
</evidence>
<name>A0A1V0UMF5_STRVN</name>
<dbReference type="EMBL" id="CP020570">
    <property type="protein sequence ID" value="ARF66162.1"/>
    <property type="molecule type" value="Genomic_DNA"/>
</dbReference>
<keyword evidence="2" id="KW-0472">Membrane</keyword>
<feature type="transmembrane region" description="Helical" evidence="2">
    <location>
        <begin position="90"/>
        <end position="115"/>
    </location>
</feature>
<keyword evidence="2" id="KW-0812">Transmembrane</keyword>
<dbReference type="KEGG" id="svu:B1H20_13130"/>
<dbReference type="Proteomes" id="UP000192445">
    <property type="component" value="Chromosome"/>
</dbReference>
<accession>A0A1V0UMF5</accession>
<feature type="transmembrane region" description="Helical" evidence="2">
    <location>
        <begin position="283"/>
        <end position="301"/>
    </location>
</feature>
<evidence type="ECO:0000313" key="4">
    <source>
        <dbReference type="Proteomes" id="UP000192445"/>
    </source>
</evidence>
<dbReference type="AlphaFoldDB" id="A0A1V0UMF5"/>
<feature type="transmembrane region" description="Helical" evidence="2">
    <location>
        <begin position="244"/>
        <end position="263"/>
    </location>
</feature>
<keyword evidence="2" id="KW-1133">Transmembrane helix</keyword>
<organism evidence="3 4">
    <name type="scientific">Streptomyces violaceoruber</name>
    <dbReference type="NCBI Taxonomy" id="1935"/>
    <lineage>
        <taxon>Bacteria</taxon>
        <taxon>Bacillati</taxon>
        <taxon>Actinomycetota</taxon>
        <taxon>Actinomycetes</taxon>
        <taxon>Kitasatosporales</taxon>
        <taxon>Streptomycetaceae</taxon>
        <taxon>Streptomyces</taxon>
        <taxon>Streptomyces violaceoruber group</taxon>
    </lineage>
</organism>
<feature type="transmembrane region" description="Helical" evidence="2">
    <location>
        <begin position="187"/>
        <end position="205"/>
    </location>
</feature>
<feature type="region of interest" description="Disordered" evidence="1">
    <location>
        <begin position="433"/>
        <end position="512"/>
    </location>
</feature>
<proteinExistence type="predicted"/>
<evidence type="ECO:0000256" key="2">
    <source>
        <dbReference type="SAM" id="Phobius"/>
    </source>
</evidence>
<gene>
    <name evidence="3" type="ORF">B1H20_13130</name>
</gene>
<protein>
    <submittedName>
        <fullName evidence="3">Uncharacterized protein</fullName>
    </submittedName>
</protein>